<keyword evidence="2 3" id="KW-0812">Transmembrane</keyword>
<evidence type="ECO:0000313" key="3">
    <source>
        <dbReference type="EMBL" id="KFG27951.1"/>
    </source>
</evidence>
<comment type="caution">
    <text evidence="3">The sequence shown here is derived from an EMBL/GenBank/DDBJ whole genome shotgun (WGS) entry which is preliminary data.</text>
</comment>
<protein>
    <submittedName>
        <fullName evidence="3">Putative transmembrane protein</fullName>
    </submittedName>
</protein>
<gene>
    <name evidence="3" type="ORF">TGP89_200310</name>
</gene>
<dbReference type="EMBL" id="AEYI02002520">
    <property type="protein sequence ID" value="KFG27951.1"/>
    <property type="molecule type" value="Genomic_DNA"/>
</dbReference>
<accession>A0A086J733</accession>
<evidence type="ECO:0000256" key="1">
    <source>
        <dbReference type="SAM" id="MobiDB-lite"/>
    </source>
</evidence>
<evidence type="ECO:0000256" key="2">
    <source>
        <dbReference type="SAM" id="Phobius"/>
    </source>
</evidence>
<keyword evidence="2" id="KW-1133">Transmembrane helix</keyword>
<feature type="compositionally biased region" description="Basic and acidic residues" evidence="1">
    <location>
        <begin position="152"/>
        <end position="169"/>
    </location>
</feature>
<dbReference type="OrthoDB" id="437441at2759"/>
<dbReference type="AlphaFoldDB" id="A0A086J733"/>
<organism evidence="3 4">
    <name type="scientific">Toxoplasma gondii p89</name>
    <dbReference type="NCBI Taxonomy" id="943119"/>
    <lineage>
        <taxon>Eukaryota</taxon>
        <taxon>Sar</taxon>
        <taxon>Alveolata</taxon>
        <taxon>Apicomplexa</taxon>
        <taxon>Conoidasida</taxon>
        <taxon>Coccidia</taxon>
        <taxon>Eucoccidiorida</taxon>
        <taxon>Eimeriorina</taxon>
        <taxon>Sarcocystidae</taxon>
        <taxon>Toxoplasma</taxon>
    </lineage>
</organism>
<sequence length="169" mass="18815">MNKREGRNEREAKQPSRRLAVVRLHAPSVILKQNSRAFREISFGAEVDEVSLLTSSFDRHLGYGEQTSTLYDRLANMAARISRRLLDAATPLPTAPAGTGAVFHSRLMPVKYALNGPKWMAVVGSAFVGVFSGHFFYKNFILSKNPPNPPRDPNEKPPSRHPHAPPEDD</sequence>
<evidence type="ECO:0000313" key="4">
    <source>
        <dbReference type="Proteomes" id="UP000028828"/>
    </source>
</evidence>
<feature type="transmembrane region" description="Helical" evidence="2">
    <location>
        <begin position="119"/>
        <end position="137"/>
    </location>
</feature>
<dbReference type="Proteomes" id="UP000028828">
    <property type="component" value="Unassembled WGS sequence"/>
</dbReference>
<name>A0A086J733_TOXGO</name>
<reference evidence="3 4" key="1">
    <citation type="submission" date="2014-03" db="EMBL/GenBank/DDBJ databases">
        <authorList>
            <person name="Sibley D."/>
            <person name="Venepally P."/>
            <person name="Karamycheva S."/>
            <person name="Hadjithomas M."/>
            <person name="Khan A."/>
            <person name="Brunk B."/>
            <person name="Roos D."/>
            <person name="Caler E."/>
            <person name="Lorenzi H."/>
        </authorList>
    </citation>
    <scope>NUCLEOTIDE SEQUENCE [LARGE SCALE GENOMIC DNA]</scope>
    <source>
        <strain evidence="4">p89</strain>
    </source>
</reference>
<dbReference type="VEuPathDB" id="ToxoDB:TGP89_200310"/>
<feature type="region of interest" description="Disordered" evidence="1">
    <location>
        <begin position="146"/>
        <end position="169"/>
    </location>
</feature>
<proteinExistence type="predicted"/>
<keyword evidence="2" id="KW-0472">Membrane</keyword>